<dbReference type="InterPro" id="IPR036271">
    <property type="entry name" value="Tet_transcr_reg_TetR-rel_C_sf"/>
</dbReference>
<keyword evidence="2 4" id="KW-0238">DNA-binding</keyword>
<keyword evidence="3" id="KW-0804">Transcription</keyword>
<dbReference type="PANTHER" id="PTHR30055:SF234">
    <property type="entry name" value="HTH-TYPE TRANSCRIPTIONAL REGULATOR BETI"/>
    <property type="match status" value="1"/>
</dbReference>
<evidence type="ECO:0000313" key="6">
    <source>
        <dbReference type="EMBL" id="BBD79529.1"/>
    </source>
</evidence>
<dbReference type="InterPro" id="IPR041490">
    <property type="entry name" value="KstR2_TetR_C"/>
</dbReference>
<organism evidence="6 7">
    <name type="scientific">Aerosticca soli</name>
    <dbReference type="NCBI Taxonomy" id="2010829"/>
    <lineage>
        <taxon>Bacteria</taxon>
        <taxon>Pseudomonadati</taxon>
        <taxon>Pseudomonadota</taxon>
        <taxon>Gammaproteobacteria</taxon>
        <taxon>Lysobacterales</taxon>
        <taxon>Rhodanobacteraceae</taxon>
        <taxon>Aerosticca</taxon>
    </lineage>
</organism>
<reference evidence="7" key="1">
    <citation type="submission" date="2018-04" db="EMBL/GenBank/DDBJ databases">
        <authorList>
            <person name="Watanabe M."/>
            <person name="Kojima H."/>
        </authorList>
    </citation>
    <scope>NUCLEOTIDE SEQUENCE [LARGE SCALE GENOMIC DNA]</scope>
    <source>
        <strain evidence="7">Dysh456</strain>
    </source>
</reference>
<dbReference type="KEGG" id="rbd:ALSL_0864"/>
<dbReference type="AlphaFoldDB" id="A0A2Z6E4V3"/>
<gene>
    <name evidence="6" type="ORF">ALSL_0864</name>
</gene>
<dbReference type="PROSITE" id="PS50977">
    <property type="entry name" value="HTH_TETR_2"/>
    <property type="match status" value="1"/>
</dbReference>
<evidence type="ECO:0000256" key="1">
    <source>
        <dbReference type="ARBA" id="ARBA00023015"/>
    </source>
</evidence>
<evidence type="ECO:0000256" key="3">
    <source>
        <dbReference type="ARBA" id="ARBA00023163"/>
    </source>
</evidence>
<keyword evidence="7" id="KW-1185">Reference proteome</keyword>
<dbReference type="SUPFAM" id="SSF46689">
    <property type="entry name" value="Homeodomain-like"/>
    <property type="match status" value="1"/>
</dbReference>
<sequence>MVATEGSRRSLILRRAARLFSEHGYDRTTIREIAQAVGMQSGSLFYHFPTKDHILAAIITDSMAWGLSIAEASVAQARTPRGRFHALLHGHLRALLDEDSLHAHRVSIREWNHLPRPLREPIERLADAYRALWWQVMDELEGARLLQVSKDVFYHFCIGGLNWTAWWCSDRSPAAIERLAQDYLALLLPDDGH</sequence>
<dbReference type="EMBL" id="AP018560">
    <property type="protein sequence ID" value="BBD79529.1"/>
    <property type="molecule type" value="Genomic_DNA"/>
</dbReference>
<dbReference type="Proteomes" id="UP000270530">
    <property type="component" value="Chromosome"/>
</dbReference>
<dbReference type="GO" id="GO:0003700">
    <property type="term" value="F:DNA-binding transcription factor activity"/>
    <property type="evidence" value="ECO:0007669"/>
    <property type="project" value="TreeGrafter"/>
</dbReference>
<protein>
    <submittedName>
        <fullName evidence="6">Transcriptional regulator, TetR family</fullName>
    </submittedName>
</protein>
<feature type="DNA-binding region" description="H-T-H motif" evidence="4">
    <location>
        <begin position="29"/>
        <end position="48"/>
    </location>
</feature>
<proteinExistence type="predicted"/>
<reference evidence="7" key="2">
    <citation type="submission" date="2018-06" db="EMBL/GenBank/DDBJ databases">
        <title>Genome sequence of Rhodanobacteraceae bacterium strain Dysh456.</title>
        <authorList>
            <person name="Fukui M."/>
        </authorList>
    </citation>
    <scope>NUCLEOTIDE SEQUENCE [LARGE SCALE GENOMIC DNA]</scope>
    <source>
        <strain evidence="7">Dysh456</strain>
    </source>
</reference>
<evidence type="ECO:0000313" key="7">
    <source>
        <dbReference type="Proteomes" id="UP000270530"/>
    </source>
</evidence>
<evidence type="ECO:0000256" key="4">
    <source>
        <dbReference type="PROSITE-ProRule" id="PRU00335"/>
    </source>
</evidence>
<dbReference type="InterPro" id="IPR001647">
    <property type="entry name" value="HTH_TetR"/>
</dbReference>
<dbReference type="Pfam" id="PF17932">
    <property type="entry name" value="TetR_C_24"/>
    <property type="match status" value="1"/>
</dbReference>
<evidence type="ECO:0000256" key="2">
    <source>
        <dbReference type="ARBA" id="ARBA00023125"/>
    </source>
</evidence>
<dbReference type="SUPFAM" id="SSF48498">
    <property type="entry name" value="Tetracyclin repressor-like, C-terminal domain"/>
    <property type="match status" value="1"/>
</dbReference>
<dbReference type="PANTHER" id="PTHR30055">
    <property type="entry name" value="HTH-TYPE TRANSCRIPTIONAL REGULATOR RUTR"/>
    <property type="match status" value="1"/>
</dbReference>
<evidence type="ECO:0000259" key="5">
    <source>
        <dbReference type="PROSITE" id="PS50977"/>
    </source>
</evidence>
<dbReference type="GO" id="GO:0000976">
    <property type="term" value="F:transcription cis-regulatory region binding"/>
    <property type="evidence" value="ECO:0007669"/>
    <property type="project" value="TreeGrafter"/>
</dbReference>
<accession>A0A2Z6E4V3</accession>
<keyword evidence="1" id="KW-0805">Transcription regulation</keyword>
<dbReference type="InterPro" id="IPR009057">
    <property type="entry name" value="Homeodomain-like_sf"/>
</dbReference>
<name>A0A2Z6E4V3_9GAMM</name>
<dbReference type="Gene3D" id="1.10.357.10">
    <property type="entry name" value="Tetracycline Repressor, domain 2"/>
    <property type="match status" value="1"/>
</dbReference>
<dbReference type="Pfam" id="PF00440">
    <property type="entry name" value="TetR_N"/>
    <property type="match status" value="1"/>
</dbReference>
<feature type="domain" description="HTH tetR-type" evidence="5">
    <location>
        <begin position="6"/>
        <end position="66"/>
    </location>
</feature>
<dbReference type="PRINTS" id="PR00455">
    <property type="entry name" value="HTHTETR"/>
</dbReference>
<dbReference type="InterPro" id="IPR050109">
    <property type="entry name" value="HTH-type_TetR-like_transc_reg"/>
</dbReference>